<feature type="compositionally biased region" description="Basic and acidic residues" evidence="8">
    <location>
        <begin position="600"/>
        <end position="610"/>
    </location>
</feature>
<dbReference type="SMART" id="SM00355">
    <property type="entry name" value="ZnF_C2H2"/>
    <property type="match status" value="2"/>
</dbReference>
<feature type="region of interest" description="Disordered" evidence="8">
    <location>
        <begin position="295"/>
        <end position="315"/>
    </location>
</feature>
<feature type="domain" description="C2H2-type" evidence="9">
    <location>
        <begin position="343"/>
        <end position="372"/>
    </location>
</feature>
<dbReference type="AlphaFoldDB" id="A0A8H3IGC3"/>
<evidence type="ECO:0000256" key="2">
    <source>
        <dbReference type="ARBA" id="ARBA00022723"/>
    </source>
</evidence>
<dbReference type="GO" id="GO:0008270">
    <property type="term" value="F:zinc ion binding"/>
    <property type="evidence" value="ECO:0007669"/>
    <property type="project" value="UniProtKB-KW"/>
</dbReference>
<feature type="region of interest" description="Disordered" evidence="8">
    <location>
        <begin position="427"/>
        <end position="470"/>
    </location>
</feature>
<protein>
    <submittedName>
        <fullName evidence="10">Metallothionein expression activator</fullName>
    </submittedName>
</protein>
<evidence type="ECO:0000313" key="11">
    <source>
        <dbReference type="Proteomes" id="UP000664521"/>
    </source>
</evidence>
<feature type="compositionally biased region" description="Basic and acidic residues" evidence="8">
    <location>
        <begin position="449"/>
        <end position="470"/>
    </location>
</feature>
<feature type="region of interest" description="Disordered" evidence="8">
    <location>
        <begin position="186"/>
        <end position="209"/>
    </location>
</feature>
<evidence type="ECO:0000256" key="3">
    <source>
        <dbReference type="ARBA" id="ARBA00022737"/>
    </source>
</evidence>
<evidence type="ECO:0000256" key="1">
    <source>
        <dbReference type="ARBA" id="ARBA00004123"/>
    </source>
</evidence>
<name>A0A8H3IGC3_9LECA</name>
<keyword evidence="5" id="KW-0862">Zinc</keyword>
<keyword evidence="11" id="KW-1185">Reference proteome</keyword>
<evidence type="ECO:0000256" key="5">
    <source>
        <dbReference type="ARBA" id="ARBA00022833"/>
    </source>
</evidence>
<feature type="compositionally biased region" description="Polar residues" evidence="8">
    <location>
        <begin position="306"/>
        <end position="315"/>
    </location>
</feature>
<organism evidence="10 11">
    <name type="scientific">Heterodermia speciosa</name>
    <dbReference type="NCBI Taxonomy" id="116794"/>
    <lineage>
        <taxon>Eukaryota</taxon>
        <taxon>Fungi</taxon>
        <taxon>Dikarya</taxon>
        <taxon>Ascomycota</taxon>
        <taxon>Pezizomycotina</taxon>
        <taxon>Lecanoromycetes</taxon>
        <taxon>OSLEUM clade</taxon>
        <taxon>Lecanoromycetidae</taxon>
        <taxon>Caliciales</taxon>
        <taxon>Physciaceae</taxon>
        <taxon>Heterodermia</taxon>
    </lineage>
</organism>
<dbReference type="SUPFAM" id="SSF57667">
    <property type="entry name" value="beta-beta-alpha zinc fingers"/>
    <property type="match status" value="1"/>
</dbReference>
<dbReference type="GO" id="GO:0005634">
    <property type="term" value="C:nucleus"/>
    <property type="evidence" value="ECO:0007669"/>
    <property type="project" value="UniProtKB-SubCell"/>
</dbReference>
<feature type="domain" description="C2H2-type" evidence="9">
    <location>
        <begin position="373"/>
        <end position="400"/>
    </location>
</feature>
<dbReference type="EMBL" id="CAJPDS010000020">
    <property type="protein sequence ID" value="CAF9917633.1"/>
    <property type="molecule type" value="Genomic_DNA"/>
</dbReference>
<accession>A0A8H3IGC3</accession>
<keyword evidence="6" id="KW-0539">Nucleus</keyword>
<keyword evidence="4 7" id="KW-0863">Zinc-finger</keyword>
<evidence type="ECO:0000313" key="10">
    <source>
        <dbReference type="EMBL" id="CAF9917633.1"/>
    </source>
</evidence>
<dbReference type="InterPro" id="IPR036236">
    <property type="entry name" value="Znf_C2H2_sf"/>
</dbReference>
<feature type="compositionally biased region" description="Polar residues" evidence="8">
    <location>
        <begin position="66"/>
        <end position="79"/>
    </location>
</feature>
<dbReference type="PANTHER" id="PTHR40626">
    <property type="entry name" value="MIP31509P"/>
    <property type="match status" value="1"/>
</dbReference>
<reference evidence="10" key="1">
    <citation type="submission" date="2021-03" db="EMBL/GenBank/DDBJ databases">
        <authorList>
            <person name="Tagirdzhanova G."/>
        </authorList>
    </citation>
    <scope>NUCLEOTIDE SEQUENCE</scope>
</reference>
<dbReference type="GO" id="GO:0000978">
    <property type="term" value="F:RNA polymerase II cis-regulatory region sequence-specific DNA binding"/>
    <property type="evidence" value="ECO:0007669"/>
    <property type="project" value="InterPro"/>
</dbReference>
<dbReference type="PANTHER" id="PTHR40626:SF32">
    <property type="entry name" value="ZINC FINGER PROTEIN RST2"/>
    <property type="match status" value="1"/>
</dbReference>
<feature type="compositionally biased region" description="Low complexity" evidence="8">
    <location>
        <begin position="200"/>
        <end position="209"/>
    </location>
</feature>
<feature type="region of interest" description="Disordered" evidence="8">
    <location>
        <begin position="513"/>
        <end position="538"/>
    </location>
</feature>
<keyword evidence="3" id="KW-0677">Repeat</keyword>
<feature type="region of interest" description="Disordered" evidence="8">
    <location>
        <begin position="60"/>
        <end position="79"/>
    </location>
</feature>
<evidence type="ECO:0000256" key="4">
    <source>
        <dbReference type="ARBA" id="ARBA00022771"/>
    </source>
</evidence>
<dbReference type="Proteomes" id="UP000664521">
    <property type="component" value="Unassembled WGS sequence"/>
</dbReference>
<dbReference type="OrthoDB" id="8117402at2759"/>
<dbReference type="FunFam" id="3.30.160.60:FF:002343">
    <property type="entry name" value="Zinc finger protein 33A"/>
    <property type="match status" value="1"/>
</dbReference>
<evidence type="ECO:0000256" key="6">
    <source>
        <dbReference type="ARBA" id="ARBA00023242"/>
    </source>
</evidence>
<dbReference type="Gene3D" id="3.30.160.60">
    <property type="entry name" value="Classic Zinc Finger"/>
    <property type="match status" value="3"/>
</dbReference>
<evidence type="ECO:0000256" key="8">
    <source>
        <dbReference type="SAM" id="MobiDB-lite"/>
    </source>
</evidence>
<sequence>MARPGQRRNNSDDGTLRPFRFAPDLKTDAGCFKNNLSLAQINDMTDQDLLAFLSVKKDQSRDSHSLFATTPAGSLDGNRTQSIATAGAMQKDDVKEYKPRDSAEICRQSSVRHMVNGPPRPCTPPAQSNYCLFPMTPDPTPCRTVKREPTSRTASPLGSPSHRDPNQTIKAARSIHASYEDIFSDKPSFNEPGTIPSPPASASFEPPSSFAIPELPPSAFLDLSAVDVDFGTIDCNSSRCSPISSALSPTMSSFQSSPEISNLLKLEVANDNVADFTLFSETSLTTSHSAMELGGYSPRHQRSTHSRAQSTSGIDSSLTTVDTGISLEEVNAFISGPNEDQKWTCMYPDCGKKFGRKENIKSHVQTHLGDRQFLCVHCNKRFVRQHDLKRHEKIHTGVKPYPCECGHSFARMDALTRHKQRNTCVGGIGGPAAVDKKEIRRGRPRKHRPDTEERLDKASRTRQRVLEKKAASSISGSSVCSFSSPPVMPDGYDTDASAAFPSPPQMMLSYETDASAAMSRETSSSHYGTPPELDLSSSSPIASRFFDFEELAETGPDRVQGDSDQMSSELASNLVLTQAETDIDQMLLEFTSQAQPLPTGEKDNDIEKSHTYTSPGDFSFLDDDPFGLGQDFPSRLEDFTKLENLSWRMGNQEDS</sequence>
<dbReference type="FunFam" id="3.30.160.60:FF:000504">
    <property type="entry name" value="C2H2 transcription factor swi5"/>
    <property type="match status" value="1"/>
</dbReference>
<comment type="caution">
    <text evidence="10">The sequence shown here is derived from an EMBL/GenBank/DDBJ whole genome shotgun (WGS) entry which is preliminary data.</text>
</comment>
<keyword evidence="2" id="KW-0479">Metal-binding</keyword>
<feature type="region of interest" description="Disordered" evidence="8">
    <location>
        <begin position="595"/>
        <end position="619"/>
    </location>
</feature>
<dbReference type="GO" id="GO:0000785">
    <property type="term" value="C:chromatin"/>
    <property type="evidence" value="ECO:0007669"/>
    <property type="project" value="TreeGrafter"/>
</dbReference>
<dbReference type="PROSITE" id="PS00028">
    <property type="entry name" value="ZINC_FINGER_C2H2_1"/>
    <property type="match status" value="2"/>
</dbReference>
<dbReference type="GO" id="GO:0000981">
    <property type="term" value="F:DNA-binding transcription factor activity, RNA polymerase II-specific"/>
    <property type="evidence" value="ECO:0007669"/>
    <property type="project" value="InterPro"/>
</dbReference>
<feature type="region of interest" description="Disordered" evidence="8">
    <location>
        <begin position="142"/>
        <end position="166"/>
    </location>
</feature>
<evidence type="ECO:0000256" key="7">
    <source>
        <dbReference type="PROSITE-ProRule" id="PRU00042"/>
    </source>
</evidence>
<proteinExistence type="predicted"/>
<feature type="compositionally biased region" description="Basic residues" evidence="8">
    <location>
        <begin position="439"/>
        <end position="448"/>
    </location>
</feature>
<gene>
    <name evidence="10" type="primary">ACE2</name>
    <name evidence="10" type="ORF">HETSPECPRED_003548</name>
</gene>
<evidence type="ECO:0000259" key="9">
    <source>
        <dbReference type="PROSITE" id="PS50157"/>
    </source>
</evidence>
<comment type="subcellular location">
    <subcellularLocation>
        <location evidence="1">Nucleus</location>
    </subcellularLocation>
</comment>
<dbReference type="InterPro" id="IPR013087">
    <property type="entry name" value="Znf_C2H2_type"/>
</dbReference>
<dbReference type="Pfam" id="PF00096">
    <property type="entry name" value="zf-C2H2"/>
    <property type="match status" value="2"/>
</dbReference>
<dbReference type="InterPro" id="IPR051059">
    <property type="entry name" value="VerF-like"/>
</dbReference>
<dbReference type="PROSITE" id="PS50157">
    <property type="entry name" value="ZINC_FINGER_C2H2_2"/>
    <property type="match status" value="2"/>
</dbReference>